<evidence type="ECO:0000313" key="1">
    <source>
        <dbReference type="EMBL" id="MCW1931130.1"/>
    </source>
</evidence>
<evidence type="ECO:0000313" key="2">
    <source>
        <dbReference type="Proteomes" id="UP001208938"/>
    </source>
</evidence>
<dbReference type="PIRSF" id="PIRSF032064">
    <property type="entry name" value="UCP032064"/>
    <property type="match status" value="1"/>
</dbReference>
<comment type="caution">
    <text evidence="1">The sequence shown here is derived from an EMBL/GenBank/DDBJ whole genome shotgun (WGS) entry which is preliminary data.</text>
</comment>
<dbReference type="Pfam" id="PF05258">
    <property type="entry name" value="DciA"/>
    <property type="match status" value="1"/>
</dbReference>
<dbReference type="Proteomes" id="UP001208938">
    <property type="component" value="Unassembled WGS sequence"/>
</dbReference>
<name>A0ABT3GUB9_9RHOB</name>
<organism evidence="1 2">
    <name type="scientific">Pararhodobacter zhoushanensis</name>
    <dbReference type="NCBI Taxonomy" id="2479545"/>
    <lineage>
        <taxon>Bacteria</taxon>
        <taxon>Pseudomonadati</taxon>
        <taxon>Pseudomonadota</taxon>
        <taxon>Alphaproteobacteria</taxon>
        <taxon>Rhodobacterales</taxon>
        <taxon>Paracoccaceae</taxon>
        <taxon>Pararhodobacter</taxon>
    </lineage>
</organism>
<sequence length="198" mass="20984">MTAPADPSTKPRWKGARRMRGFEPASGLLRDHIRKAGETHGFATTRLLTHWAEVAGPDLAVLCTPVKVSYAQKGFGATLTVLASGAAAPLVQMQLEPLRERVNAIYGYAAIARIKVTQTSSRGLAGGLAESQRAFERANIAPPSPQALARARTVVDSLTEGVADSGLKAALDRMATNILTKETRRGPKGLADEGKDNA</sequence>
<dbReference type="RefSeq" id="WP_264504280.1">
    <property type="nucleotide sequence ID" value="NZ_JAPDFL010000001.1"/>
</dbReference>
<reference evidence="1 2" key="1">
    <citation type="submission" date="2022-10" db="EMBL/GenBank/DDBJ databases">
        <title>Pararhodobacter sp. nov., isolated from marine algae.</title>
        <authorList>
            <person name="Choi B.J."/>
            <person name="Kim J.M."/>
            <person name="Lee J.K."/>
            <person name="Choi D.G."/>
            <person name="Jeon C.O."/>
        </authorList>
    </citation>
    <scope>NUCLEOTIDE SEQUENCE [LARGE SCALE GENOMIC DNA]</scope>
    <source>
        <strain evidence="1 2">ZQ420</strain>
    </source>
</reference>
<gene>
    <name evidence="1" type="ORF">OKW52_02305</name>
</gene>
<dbReference type="InterPro" id="IPR010593">
    <property type="entry name" value="DUF1159"/>
</dbReference>
<dbReference type="EMBL" id="JAPDFL010000001">
    <property type="protein sequence ID" value="MCW1931130.1"/>
    <property type="molecule type" value="Genomic_DNA"/>
</dbReference>
<proteinExistence type="predicted"/>
<protein>
    <submittedName>
        <fullName evidence="1">DUF721 domain-containing protein</fullName>
    </submittedName>
</protein>
<keyword evidence="2" id="KW-1185">Reference proteome</keyword>
<accession>A0ABT3GUB9</accession>
<dbReference type="InterPro" id="IPR007922">
    <property type="entry name" value="DciA-like"/>
</dbReference>